<dbReference type="Proteomes" id="UP000265618">
    <property type="component" value="Unassembled WGS sequence"/>
</dbReference>
<evidence type="ECO:0000256" key="4">
    <source>
        <dbReference type="ARBA" id="ARBA00022692"/>
    </source>
</evidence>
<evidence type="ECO:0000259" key="8">
    <source>
        <dbReference type="PROSITE" id="PS50850"/>
    </source>
</evidence>
<evidence type="ECO:0000256" key="6">
    <source>
        <dbReference type="ARBA" id="ARBA00023136"/>
    </source>
</evidence>
<keyword evidence="6 7" id="KW-0472">Membrane</keyword>
<dbReference type="Gene3D" id="1.20.1250.20">
    <property type="entry name" value="MFS general substrate transporter like domains"/>
    <property type="match status" value="1"/>
</dbReference>
<feature type="transmembrane region" description="Helical" evidence="7">
    <location>
        <begin position="248"/>
        <end position="273"/>
    </location>
</feature>
<dbReference type="CDD" id="cd17321">
    <property type="entry name" value="MFS_MMR_MDR_like"/>
    <property type="match status" value="1"/>
</dbReference>
<name>A0A9K3CX67_9EUKA</name>
<comment type="caution">
    <text evidence="9">The sequence shown here is derived from an EMBL/GenBank/DDBJ whole genome shotgun (WGS) entry which is preliminary data.</text>
</comment>
<evidence type="ECO:0000256" key="5">
    <source>
        <dbReference type="ARBA" id="ARBA00022989"/>
    </source>
</evidence>
<feature type="transmembrane region" description="Helical" evidence="7">
    <location>
        <begin position="125"/>
        <end position="146"/>
    </location>
</feature>
<keyword evidence="5 7" id="KW-1133">Transmembrane helix</keyword>
<feature type="transmembrane region" description="Helical" evidence="7">
    <location>
        <begin position="209"/>
        <end position="228"/>
    </location>
</feature>
<protein>
    <submittedName>
        <fullName evidence="9">Major facilitator superfamily protein</fullName>
    </submittedName>
</protein>
<feature type="transmembrane region" description="Helical" evidence="7">
    <location>
        <begin position="183"/>
        <end position="203"/>
    </location>
</feature>
<evidence type="ECO:0000313" key="10">
    <source>
        <dbReference type="Proteomes" id="UP000265618"/>
    </source>
</evidence>
<evidence type="ECO:0000256" key="3">
    <source>
        <dbReference type="ARBA" id="ARBA00022475"/>
    </source>
</evidence>
<sequence length="454" mass="49215">MTGWTLLMAILDMSVVNLCLYSISAEFNEPLASVQWVSDAYSIFLASMSILAGKIGDRFSMSRVFLMGLVGFVFCSFLCSRAVSLNQLVVSRVLQGIAGAFLMSNSMSLSTILCDKQDLPVILSYQSMFVSVGTSFGPVLGGFLVSAFSWRAVFTINIGIGAVAMAINLVYLPKVPVIKEPSFDFLGGIGLTLAITSLVYGITQLEVSWQFGLVLILLACAFMGLTLWHEWHSECAILPRRVLGNKSIMAALIGGLFNFAINSAVQFLIPYIYQYAFGYSTAFVGFLSAFPPIAMFCYSYVNGYLLQRVCTWALRVVGIVLTVLSCLLLAWSIPYAADTAGVWICVVANVLLGLAMTAFIGGNNTHMMTSAPIDVKGVMGGCIQTFRETGFALGISLSCLVRDTLQSKMWPYPVPNPNNPIPAQFTPIYVEVMQLVVVFLISFTVVIAVCTGTV</sequence>
<keyword evidence="10" id="KW-1185">Reference proteome</keyword>
<dbReference type="Pfam" id="PF07690">
    <property type="entry name" value="MFS_1"/>
    <property type="match status" value="1"/>
</dbReference>
<keyword evidence="4 7" id="KW-0812">Transmembrane</keyword>
<feature type="transmembrane region" description="Helical" evidence="7">
    <location>
        <begin position="89"/>
        <end position="113"/>
    </location>
</feature>
<accession>A0A9K3CX67</accession>
<dbReference type="InterPro" id="IPR036259">
    <property type="entry name" value="MFS_trans_sf"/>
</dbReference>
<feature type="transmembrane region" description="Helical" evidence="7">
    <location>
        <begin position="340"/>
        <end position="360"/>
    </location>
</feature>
<gene>
    <name evidence="9" type="ORF">KIPB_005424</name>
</gene>
<dbReference type="PANTHER" id="PTHR42718:SF46">
    <property type="entry name" value="BLR6921 PROTEIN"/>
    <property type="match status" value="1"/>
</dbReference>
<feature type="transmembrane region" description="Helical" evidence="7">
    <location>
        <begin position="64"/>
        <end position="83"/>
    </location>
</feature>
<dbReference type="GO" id="GO:0022857">
    <property type="term" value="F:transmembrane transporter activity"/>
    <property type="evidence" value="ECO:0007669"/>
    <property type="project" value="InterPro"/>
</dbReference>
<feature type="domain" description="Major facilitator superfamily (MFS) profile" evidence="8">
    <location>
        <begin position="1"/>
        <end position="454"/>
    </location>
</feature>
<dbReference type="Gene3D" id="1.20.1720.10">
    <property type="entry name" value="Multidrug resistance protein D"/>
    <property type="match status" value="1"/>
</dbReference>
<evidence type="ECO:0000256" key="1">
    <source>
        <dbReference type="ARBA" id="ARBA00004651"/>
    </source>
</evidence>
<dbReference type="PROSITE" id="PS50850">
    <property type="entry name" value="MFS"/>
    <property type="match status" value="1"/>
</dbReference>
<evidence type="ECO:0000256" key="2">
    <source>
        <dbReference type="ARBA" id="ARBA00022448"/>
    </source>
</evidence>
<dbReference type="GO" id="GO:0005886">
    <property type="term" value="C:plasma membrane"/>
    <property type="evidence" value="ECO:0007669"/>
    <property type="project" value="UniProtKB-SubCell"/>
</dbReference>
<evidence type="ECO:0000313" key="9">
    <source>
        <dbReference type="EMBL" id="GIQ84008.1"/>
    </source>
</evidence>
<feature type="transmembrane region" description="Helical" evidence="7">
    <location>
        <begin position="313"/>
        <end position="334"/>
    </location>
</feature>
<dbReference type="OrthoDB" id="10021397at2759"/>
<dbReference type="InterPro" id="IPR020846">
    <property type="entry name" value="MFS_dom"/>
</dbReference>
<dbReference type="InterPro" id="IPR011701">
    <property type="entry name" value="MFS"/>
</dbReference>
<feature type="transmembrane region" description="Helical" evidence="7">
    <location>
        <begin position="152"/>
        <end position="171"/>
    </location>
</feature>
<dbReference type="AlphaFoldDB" id="A0A9K3CX67"/>
<dbReference type="EMBL" id="BDIP01001269">
    <property type="protein sequence ID" value="GIQ84008.1"/>
    <property type="molecule type" value="Genomic_DNA"/>
</dbReference>
<proteinExistence type="predicted"/>
<dbReference type="PANTHER" id="PTHR42718">
    <property type="entry name" value="MAJOR FACILITATOR SUPERFAMILY MULTIDRUG TRANSPORTER MFSC"/>
    <property type="match status" value="1"/>
</dbReference>
<comment type="subcellular location">
    <subcellularLocation>
        <location evidence="1">Cell membrane</location>
        <topology evidence="1">Multi-pass membrane protein</topology>
    </subcellularLocation>
</comment>
<keyword evidence="2" id="KW-0813">Transport</keyword>
<evidence type="ECO:0000256" key="7">
    <source>
        <dbReference type="SAM" id="Phobius"/>
    </source>
</evidence>
<reference evidence="9 10" key="1">
    <citation type="journal article" date="2018" name="PLoS ONE">
        <title>The draft genome of Kipferlia bialata reveals reductive genome evolution in fornicate parasites.</title>
        <authorList>
            <person name="Tanifuji G."/>
            <person name="Takabayashi S."/>
            <person name="Kume K."/>
            <person name="Takagi M."/>
            <person name="Nakayama T."/>
            <person name="Kamikawa R."/>
            <person name="Inagaki Y."/>
            <person name="Hashimoto T."/>
        </authorList>
    </citation>
    <scope>NUCLEOTIDE SEQUENCE [LARGE SCALE GENOMIC DNA]</scope>
    <source>
        <strain evidence="9">NY0173</strain>
    </source>
</reference>
<organism evidence="9 10">
    <name type="scientific">Kipferlia bialata</name>
    <dbReference type="NCBI Taxonomy" id="797122"/>
    <lineage>
        <taxon>Eukaryota</taxon>
        <taxon>Metamonada</taxon>
        <taxon>Carpediemonas-like organisms</taxon>
        <taxon>Kipferlia</taxon>
    </lineage>
</organism>
<feature type="transmembrane region" description="Helical" evidence="7">
    <location>
        <begin position="279"/>
        <end position="301"/>
    </location>
</feature>
<dbReference type="SUPFAM" id="SSF103473">
    <property type="entry name" value="MFS general substrate transporter"/>
    <property type="match status" value="1"/>
</dbReference>
<keyword evidence="3" id="KW-1003">Cell membrane</keyword>
<feature type="transmembrane region" description="Helical" evidence="7">
    <location>
        <begin position="428"/>
        <end position="449"/>
    </location>
</feature>